<dbReference type="InterPro" id="IPR001750">
    <property type="entry name" value="ND/Mrp_TM"/>
</dbReference>
<feature type="transmembrane region" description="Helical" evidence="3">
    <location>
        <begin position="6"/>
        <end position="26"/>
    </location>
</feature>
<keyword evidence="3" id="KW-0472">Membrane</keyword>
<feature type="domain" description="NADH:quinone oxidoreductase/Mrp antiporter transmembrane" evidence="4">
    <location>
        <begin position="127"/>
        <end position="417"/>
    </location>
</feature>
<feature type="transmembrane region" description="Helical" evidence="3">
    <location>
        <begin position="275"/>
        <end position="292"/>
    </location>
</feature>
<organism evidence="5 6">
    <name type="scientific">Candidatus Xenolissoclinum pacificiensis L6</name>
    <dbReference type="NCBI Taxonomy" id="1401685"/>
    <lineage>
        <taxon>Bacteria</taxon>
        <taxon>Pseudomonadati</taxon>
        <taxon>Pseudomonadota</taxon>
        <taxon>Alphaproteobacteria</taxon>
        <taxon>Rickettsiales</taxon>
        <taxon>Anaplasmataceae</taxon>
        <taxon>Candidatus Xenolissoclinum</taxon>
    </lineage>
</organism>
<dbReference type="Pfam" id="PF00361">
    <property type="entry name" value="Proton_antipo_M"/>
    <property type="match status" value="1"/>
</dbReference>
<evidence type="ECO:0000256" key="3">
    <source>
        <dbReference type="SAM" id="Phobius"/>
    </source>
</evidence>
<accession>W2V0S7</accession>
<keyword evidence="6" id="KW-1185">Reference proteome</keyword>
<feature type="transmembrane region" description="Helical" evidence="3">
    <location>
        <begin position="33"/>
        <end position="59"/>
    </location>
</feature>
<evidence type="ECO:0000313" key="6">
    <source>
        <dbReference type="Proteomes" id="UP000018951"/>
    </source>
</evidence>
<dbReference type="PANTHER" id="PTHR43373">
    <property type="entry name" value="NA(+)/H(+) ANTIPORTER SUBUNIT"/>
    <property type="match status" value="1"/>
</dbReference>
<comment type="subcellular location">
    <subcellularLocation>
        <location evidence="1">Endomembrane system</location>
        <topology evidence="1">Multi-pass membrane protein</topology>
    </subcellularLocation>
    <subcellularLocation>
        <location evidence="2">Membrane</location>
        <topology evidence="2">Multi-pass membrane protein</topology>
    </subcellularLocation>
</comment>
<evidence type="ECO:0000256" key="2">
    <source>
        <dbReference type="RuleBase" id="RU000320"/>
    </source>
</evidence>
<feature type="transmembrane region" description="Helical" evidence="3">
    <location>
        <begin position="299"/>
        <end position="319"/>
    </location>
</feature>
<reference evidence="5 6" key="1">
    <citation type="journal article" date="2013" name="PLoS ONE">
        <title>Bacterial endosymbiosis in a chordate host: long-term co-evolution and conservation of secondary metabolism.</title>
        <authorList>
            <person name="Kwan J.C."/>
            <person name="Schmidt E.W."/>
        </authorList>
    </citation>
    <scope>NUCLEOTIDE SEQUENCE [LARGE SCALE GENOMIC DNA]</scope>
    <source>
        <strain evidence="6">L6</strain>
    </source>
</reference>
<proteinExistence type="predicted"/>
<dbReference type="PATRIC" id="fig|1401685.3.peg.275"/>
<feature type="transmembrane region" description="Helical" evidence="3">
    <location>
        <begin position="365"/>
        <end position="385"/>
    </location>
</feature>
<name>W2V0S7_9RICK</name>
<dbReference type="Proteomes" id="UP000018951">
    <property type="component" value="Unassembled WGS sequence"/>
</dbReference>
<feature type="transmembrane region" description="Helical" evidence="3">
    <location>
        <begin position="79"/>
        <end position="98"/>
    </location>
</feature>
<feature type="transmembrane region" description="Helical" evidence="3">
    <location>
        <begin position="405"/>
        <end position="427"/>
    </location>
</feature>
<feature type="transmembrane region" description="Helical" evidence="3">
    <location>
        <begin position="110"/>
        <end position="128"/>
    </location>
</feature>
<dbReference type="STRING" id="1401685.P857_1043"/>
<keyword evidence="2 3" id="KW-0812">Transmembrane</keyword>
<feature type="transmembrane region" description="Helical" evidence="3">
    <location>
        <begin position="163"/>
        <end position="183"/>
    </location>
</feature>
<feature type="transmembrane region" description="Helical" evidence="3">
    <location>
        <begin position="239"/>
        <end position="263"/>
    </location>
</feature>
<evidence type="ECO:0000256" key="1">
    <source>
        <dbReference type="ARBA" id="ARBA00004127"/>
    </source>
</evidence>
<feature type="transmembrane region" description="Helical" evidence="3">
    <location>
        <begin position="448"/>
        <end position="466"/>
    </location>
</feature>
<dbReference type="PANTHER" id="PTHR43373:SF1">
    <property type="entry name" value="NA(+)_H(+) ANTIPORTER SUBUNIT A"/>
    <property type="match status" value="1"/>
</dbReference>
<comment type="caution">
    <text evidence="5">The sequence shown here is derived from an EMBL/GenBank/DDBJ whole genome shotgun (WGS) entry which is preliminary data.</text>
</comment>
<dbReference type="GO" id="GO:0016020">
    <property type="term" value="C:membrane"/>
    <property type="evidence" value="ECO:0007669"/>
    <property type="project" value="UniProtKB-SubCell"/>
</dbReference>
<dbReference type="GO" id="GO:0012505">
    <property type="term" value="C:endomembrane system"/>
    <property type="evidence" value="ECO:0007669"/>
    <property type="project" value="UniProtKB-SubCell"/>
</dbReference>
<evidence type="ECO:0000313" key="5">
    <source>
        <dbReference type="EMBL" id="ETO91864.1"/>
    </source>
</evidence>
<evidence type="ECO:0000259" key="4">
    <source>
        <dbReference type="Pfam" id="PF00361"/>
    </source>
</evidence>
<dbReference type="AlphaFoldDB" id="W2V0S7"/>
<keyword evidence="3" id="KW-1133">Transmembrane helix</keyword>
<protein>
    <submittedName>
        <fullName evidence="5">NADH dehydrogenase</fullName>
    </submittedName>
</protein>
<dbReference type="InterPro" id="IPR050616">
    <property type="entry name" value="CPA3_Na-H_Antiporter_A"/>
</dbReference>
<dbReference type="EMBL" id="AXCJ01000001">
    <property type="protein sequence ID" value="ETO91864.1"/>
    <property type="molecule type" value="Genomic_DNA"/>
</dbReference>
<feature type="transmembrane region" description="Helical" evidence="3">
    <location>
        <begin position="203"/>
        <end position="227"/>
    </location>
</feature>
<gene>
    <name evidence="5" type="ORF">P857_1043</name>
</gene>
<sequence length="476" mass="53489">MNYAIELYALFYCGIPVLTSLIVLLLKKPVSLVLLLGPLLLFIVTFTDQTHLIGGNFLLVENVINNIDLSFTLDVFGYQFIKIIGLLWLPVTLYSLSYFKKYNIYKAHRFFIFTPICISLSLAIALSGNLLTMFFFYELLTFASYPLVSLEGTDDAIKSGSKYVTLLAGSSVSLFLPAIVIVANQYNNLNFIPHINNGLSGVYMLIIMIMFLYGIAKSAIFPLHGWLPIAMVAPAPVSALLHAVAIVKSGIFCLVKVYFYFFLHSDNLKNQNNHITAICCFSCIIASVFALRSTKVKKILAYSTVSQLAYMSISISLLTIGEFKATMFCMMAHSFAKITLFLCTGSMQQKMNVYDIHDLNGIIKYMPITSIFFIIGALSMIGIPLTASMWAKEYIITYAPLEKSFFISTILVISTVLNVMYFMPLILRIIFSKTSSRKKIQTCEADSYMLLSYSFTITMVVIMFFIPKMFILKLIN</sequence>